<dbReference type="Proteomes" id="UP000008792">
    <property type="component" value="Unassembled WGS sequence"/>
</dbReference>
<evidence type="ECO:0000256" key="4">
    <source>
        <dbReference type="ARBA" id="ARBA00022692"/>
    </source>
</evidence>
<dbReference type="OrthoDB" id="18585at2759"/>
<dbReference type="InParanoid" id="B4LL11"/>
<keyword evidence="6 9" id="KW-0472">Membrane</keyword>
<dbReference type="GO" id="GO:0005737">
    <property type="term" value="C:cytoplasm"/>
    <property type="evidence" value="ECO:0007669"/>
    <property type="project" value="TreeGrafter"/>
</dbReference>
<feature type="transmembrane region" description="Helical" evidence="9">
    <location>
        <begin position="536"/>
        <end position="556"/>
    </location>
</feature>
<keyword evidence="4 9" id="KW-0812">Transmembrane</keyword>
<evidence type="ECO:0000313" key="11">
    <source>
        <dbReference type="Proteomes" id="UP000008792"/>
    </source>
</evidence>
<feature type="transmembrane region" description="Helical" evidence="9">
    <location>
        <begin position="89"/>
        <end position="114"/>
    </location>
</feature>
<dbReference type="PANTHER" id="PTHR11923">
    <property type="entry name" value="SCAVENGER RECEPTOR CLASS B TYPE-1 SR-B1"/>
    <property type="match status" value="1"/>
</dbReference>
<feature type="compositionally biased region" description="Polar residues" evidence="8">
    <location>
        <begin position="29"/>
        <end position="46"/>
    </location>
</feature>
<reference evidence="10 11" key="1">
    <citation type="journal article" date="2007" name="Nature">
        <title>Evolution of genes and genomes on the Drosophila phylogeny.</title>
        <authorList>
            <consortium name="Drosophila 12 Genomes Consortium"/>
            <person name="Clark A.G."/>
            <person name="Eisen M.B."/>
            <person name="Smith D.R."/>
            <person name="Bergman C.M."/>
            <person name="Oliver B."/>
            <person name="Markow T.A."/>
            <person name="Kaufman T.C."/>
            <person name="Kellis M."/>
            <person name="Gelbart W."/>
            <person name="Iyer V.N."/>
            <person name="Pollard D.A."/>
            <person name="Sackton T.B."/>
            <person name="Larracuente A.M."/>
            <person name="Singh N.D."/>
            <person name="Abad J.P."/>
            <person name="Abt D.N."/>
            <person name="Adryan B."/>
            <person name="Aguade M."/>
            <person name="Akashi H."/>
            <person name="Anderson W.W."/>
            <person name="Aquadro C.F."/>
            <person name="Ardell D.H."/>
            <person name="Arguello R."/>
            <person name="Artieri C.G."/>
            <person name="Barbash D.A."/>
            <person name="Barker D."/>
            <person name="Barsanti P."/>
            <person name="Batterham P."/>
            <person name="Batzoglou S."/>
            <person name="Begun D."/>
            <person name="Bhutkar A."/>
            <person name="Blanco E."/>
            <person name="Bosak S.A."/>
            <person name="Bradley R.K."/>
            <person name="Brand A.D."/>
            <person name="Brent M.R."/>
            <person name="Brooks A.N."/>
            <person name="Brown R.H."/>
            <person name="Butlin R.K."/>
            <person name="Caggese C."/>
            <person name="Calvi B.R."/>
            <person name="Bernardo de Carvalho A."/>
            <person name="Caspi A."/>
            <person name="Castrezana S."/>
            <person name="Celniker S.E."/>
            <person name="Chang J.L."/>
            <person name="Chapple C."/>
            <person name="Chatterji S."/>
            <person name="Chinwalla A."/>
            <person name="Civetta A."/>
            <person name="Clifton S.W."/>
            <person name="Comeron J.M."/>
            <person name="Costello J.C."/>
            <person name="Coyne J.A."/>
            <person name="Daub J."/>
            <person name="David R.G."/>
            <person name="Delcher A.L."/>
            <person name="Delehaunty K."/>
            <person name="Do C.B."/>
            <person name="Ebling H."/>
            <person name="Edwards K."/>
            <person name="Eickbush T."/>
            <person name="Evans J.D."/>
            <person name="Filipski A."/>
            <person name="Findeiss S."/>
            <person name="Freyhult E."/>
            <person name="Fulton L."/>
            <person name="Fulton R."/>
            <person name="Garcia A.C."/>
            <person name="Gardiner A."/>
            <person name="Garfield D.A."/>
            <person name="Garvin B.E."/>
            <person name="Gibson G."/>
            <person name="Gilbert D."/>
            <person name="Gnerre S."/>
            <person name="Godfrey J."/>
            <person name="Good R."/>
            <person name="Gotea V."/>
            <person name="Gravely B."/>
            <person name="Greenberg A.J."/>
            <person name="Griffiths-Jones S."/>
            <person name="Gross S."/>
            <person name="Guigo R."/>
            <person name="Gustafson E.A."/>
            <person name="Haerty W."/>
            <person name="Hahn M.W."/>
            <person name="Halligan D.L."/>
            <person name="Halpern A.L."/>
            <person name="Halter G.M."/>
            <person name="Han M.V."/>
            <person name="Heger A."/>
            <person name="Hillier L."/>
            <person name="Hinrichs A.S."/>
            <person name="Holmes I."/>
            <person name="Hoskins R.A."/>
            <person name="Hubisz M.J."/>
            <person name="Hultmark D."/>
            <person name="Huntley M.A."/>
            <person name="Jaffe D.B."/>
            <person name="Jagadeeshan S."/>
            <person name="Jeck W.R."/>
            <person name="Johnson J."/>
            <person name="Jones C.D."/>
            <person name="Jordan W.C."/>
            <person name="Karpen G.H."/>
            <person name="Kataoka E."/>
            <person name="Keightley P.D."/>
            <person name="Kheradpour P."/>
            <person name="Kirkness E.F."/>
            <person name="Koerich L.B."/>
            <person name="Kristiansen K."/>
            <person name="Kudrna D."/>
            <person name="Kulathinal R.J."/>
            <person name="Kumar S."/>
            <person name="Kwok R."/>
            <person name="Lander E."/>
            <person name="Langley C.H."/>
            <person name="Lapoint R."/>
            <person name="Lazzaro B.P."/>
            <person name="Lee S.J."/>
            <person name="Levesque L."/>
            <person name="Li R."/>
            <person name="Lin C.F."/>
            <person name="Lin M.F."/>
            <person name="Lindblad-Toh K."/>
            <person name="Llopart A."/>
            <person name="Long M."/>
            <person name="Low L."/>
            <person name="Lozovsky E."/>
            <person name="Lu J."/>
            <person name="Luo M."/>
            <person name="Machado C.A."/>
            <person name="Makalowski W."/>
            <person name="Marzo M."/>
            <person name="Matsuda M."/>
            <person name="Matzkin L."/>
            <person name="McAllister B."/>
            <person name="McBride C.S."/>
            <person name="McKernan B."/>
            <person name="McKernan K."/>
            <person name="Mendez-Lago M."/>
            <person name="Minx P."/>
            <person name="Mollenhauer M.U."/>
            <person name="Montooth K."/>
            <person name="Mount S.M."/>
            <person name="Mu X."/>
            <person name="Myers E."/>
            <person name="Negre B."/>
            <person name="Newfeld S."/>
            <person name="Nielsen R."/>
            <person name="Noor M.A."/>
            <person name="O'Grady P."/>
            <person name="Pachter L."/>
            <person name="Papaceit M."/>
            <person name="Parisi M.J."/>
            <person name="Parisi M."/>
            <person name="Parts L."/>
            <person name="Pedersen J.S."/>
            <person name="Pesole G."/>
            <person name="Phillippy A.M."/>
            <person name="Ponting C.P."/>
            <person name="Pop M."/>
            <person name="Porcelli D."/>
            <person name="Powell J.R."/>
            <person name="Prohaska S."/>
            <person name="Pruitt K."/>
            <person name="Puig M."/>
            <person name="Quesneville H."/>
            <person name="Ram K.R."/>
            <person name="Rand D."/>
            <person name="Rasmussen M.D."/>
            <person name="Reed L.K."/>
            <person name="Reenan R."/>
            <person name="Reily A."/>
            <person name="Remington K.A."/>
            <person name="Rieger T.T."/>
            <person name="Ritchie M.G."/>
            <person name="Robin C."/>
            <person name="Rogers Y.H."/>
            <person name="Rohde C."/>
            <person name="Rozas J."/>
            <person name="Rubenfield M.J."/>
            <person name="Ruiz A."/>
            <person name="Russo S."/>
            <person name="Salzberg S.L."/>
            <person name="Sanchez-Gracia A."/>
            <person name="Saranga D.J."/>
            <person name="Sato H."/>
            <person name="Schaeffer S.W."/>
            <person name="Schatz M.C."/>
            <person name="Schlenke T."/>
            <person name="Schwartz R."/>
            <person name="Segarra C."/>
            <person name="Singh R.S."/>
            <person name="Sirot L."/>
            <person name="Sirota M."/>
            <person name="Sisneros N.B."/>
            <person name="Smith C.D."/>
            <person name="Smith T.F."/>
            <person name="Spieth J."/>
            <person name="Stage D.E."/>
            <person name="Stark A."/>
            <person name="Stephan W."/>
            <person name="Strausberg R.L."/>
            <person name="Strempel S."/>
            <person name="Sturgill D."/>
            <person name="Sutton G."/>
            <person name="Sutton G.G."/>
            <person name="Tao W."/>
            <person name="Teichmann S."/>
            <person name="Tobari Y.N."/>
            <person name="Tomimura Y."/>
            <person name="Tsolas J.M."/>
            <person name="Valente V.L."/>
            <person name="Venter E."/>
            <person name="Venter J.C."/>
            <person name="Vicario S."/>
            <person name="Vieira F.G."/>
            <person name="Vilella A.J."/>
            <person name="Villasante A."/>
            <person name="Walenz B."/>
            <person name="Wang J."/>
            <person name="Wasserman M."/>
            <person name="Watts T."/>
            <person name="Wilson D."/>
            <person name="Wilson R.K."/>
            <person name="Wing R.A."/>
            <person name="Wolfner M.F."/>
            <person name="Wong A."/>
            <person name="Wong G.K."/>
            <person name="Wu C.I."/>
            <person name="Wu G."/>
            <person name="Yamamoto D."/>
            <person name="Yang H.P."/>
            <person name="Yang S.P."/>
            <person name="Yorke J.A."/>
            <person name="Yoshida K."/>
            <person name="Zdobnov E."/>
            <person name="Zhang P."/>
            <person name="Zhang Y."/>
            <person name="Zimin A.V."/>
            <person name="Baldwin J."/>
            <person name="Abdouelleil A."/>
            <person name="Abdulkadir J."/>
            <person name="Abebe A."/>
            <person name="Abera B."/>
            <person name="Abreu J."/>
            <person name="Acer S.C."/>
            <person name="Aftuck L."/>
            <person name="Alexander A."/>
            <person name="An P."/>
            <person name="Anderson E."/>
            <person name="Anderson S."/>
            <person name="Arachi H."/>
            <person name="Azer M."/>
            <person name="Bachantsang P."/>
            <person name="Barry A."/>
            <person name="Bayul T."/>
            <person name="Berlin A."/>
            <person name="Bessette D."/>
            <person name="Bloom T."/>
            <person name="Blye J."/>
            <person name="Boguslavskiy L."/>
            <person name="Bonnet C."/>
            <person name="Boukhgalter B."/>
            <person name="Bourzgui I."/>
            <person name="Brown A."/>
            <person name="Cahill P."/>
            <person name="Channer S."/>
            <person name="Cheshatsang Y."/>
            <person name="Chuda L."/>
            <person name="Citroen M."/>
            <person name="Collymore A."/>
            <person name="Cooke P."/>
            <person name="Costello M."/>
            <person name="D'Aco K."/>
            <person name="Daza R."/>
            <person name="De Haan G."/>
            <person name="DeGray S."/>
            <person name="DeMaso C."/>
            <person name="Dhargay N."/>
            <person name="Dooley K."/>
            <person name="Dooley E."/>
            <person name="Doricent M."/>
            <person name="Dorje P."/>
            <person name="Dorjee K."/>
            <person name="Dupes A."/>
            <person name="Elong R."/>
            <person name="Falk J."/>
            <person name="Farina A."/>
            <person name="Faro S."/>
            <person name="Ferguson D."/>
            <person name="Fisher S."/>
            <person name="Foley C.D."/>
            <person name="Franke A."/>
            <person name="Friedrich D."/>
            <person name="Gadbois L."/>
            <person name="Gearin G."/>
            <person name="Gearin C.R."/>
            <person name="Giannoukos G."/>
            <person name="Goode T."/>
            <person name="Graham J."/>
            <person name="Grandbois E."/>
            <person name="Grewal S."/>
            <person name="Gyaltsen K."/>
            <person name="Hafez N."/>
            <person name="Hagos B."/>
            <person name="Hall J."/>
            <person name="Henson C."/>
            <person name="Hollinger A."/>
            <person name="Honan T."/>
            <person name="Huard M.D."/>
            <person name="Hughes L."/>
            <person name="Hurhula B."/>
            <person name="Husby M.E."/>
            <person name="Kamat A."/>
            <person name="Kanga B."/>
            <person name="Kashin S."/>
            <person name="Khazanovich D."/>
            <person name="Kisner P."/>
            <person name="Lance K."/>
            <person name="Lara M."/>
            <person name="Lee W."/>
            <person name="Lennon N."/>
            <person name="Letendre F."/>
            <person name="LeVine R."/>
            <person name="Lipovsky A."/>
            <person name="Liu X."/>
            <person name="Liu J."/>
            <person name="Liu S."/>
            <person name="Lokyitsang T."/>
            <person name="Lokyitsang Y."/>
            <person name="Lubonja R."/>
            <person name="Lui A."/>
            <person name="MacDonald P."/>
            <person name="Magnisalis V."/>
            <person name="Maru K."/>
            <person name="Matthews C."/>
            <person name="McCusker W."/>
            <person name="McDonough S."/>
            <person name="Mehta T."/>
            <person name="Meldrim J."/>
            <person name="Meneus L."/>
            <person name="Mihai O."/>
            <person name="Mihalev A."/>
            <person name="Mihova T."/>
            <person name="Mittelman R."/>
            <person name="Mlenga V."/>
            <person name="Montmayeur A."/>
            <person name="Mulrain L."/>
            <person name="Navidi A."/>
            <person name="Naylor J."/>
            <person name="Negash T."/>
            <person name="Nguyen T."/>
            <person name="Nguyen N."/>
            <person name="Nicol R."/>
            <person name="Norbu C."/>
            <person name="Norbu N."/>
            <person name="Novod N."/>
            <person name="O'Neill B."/>
            <person name="Osman S."/>
            <person name="Markiewicz E."/>
            <person name="Oyono O.L."/>
            <person name="Patti C."/>
            <person name="Phunkhang P."/>
            <person name="Pierre F."/>
            <person name="Priest M."/>
            <person name="Raghuraman S."/>
            <person name="Rege F."/>
            <person name="Reyes R."/>
            <person name="Rise C."/>
            <person name="Rogov P."/>
            <person name="Ross K."/>
            <person name="Ryan E."/>
            <person name="Settipalli S."/>
            <person name="Shea T."/>
            <person name="Sherpa N."/>
            <person name="Shi L."/>
            <person name="Shih D."/>
            <person name="Sparrow T."/>
            <person name="Spaulding J."/>
            <person name="Stalker J."/>
            <person name="Stange-Thomann N."/>
            <person name="Stavropoulos S."/>
            <person name="Stone C."/>
            <person name="Strader C."/>
            <person name="Tesfaye S."/>
            <person name="Thomson T."/>
            <person name="Thoulutsang Y."/>
            <person name="Thoulutsang D."/>
            <person name="Topham K."/>
            <person name="Topping I."/>
            <person name="Tsamla T."/>
            <person name="Vassiliev H."/>
            <person name="Vo A."/>
            <person name="Wangchuk T."/>
            <person name="Wangdi T."/>
            <person name="Weiand M."/>
            <person name="Wilkinson J."/>
            <person name="Wilson A."/>
            <person name="Yadav S."/>
            <person name="Young G."/>
            <person name="Yu Q."/>
            <person name="Zembek L."/>
            <person name="Zhong D."/>
            <person name="Zimmer A."/>
            <person name="Zwirko Z."/>
            <person name="Jaffe D.B."/>
            <person name="Alvarez P."/>
            <person name="Brockman W."/>
            <person name="Butler J."/>
            <person name="Chin C."/>
            <person name="Gnerre S."/>
            <person name="Grabherr M."/>
            <person name="Kleber M."/>
            <person name="Mauceli E."/>
            <person name="MacCallum I."/>
        </authorList>
    </citation>
    <scope>NUCLEOTIDE SEQUENCE [LARGE SCALE GENOMIC DNA]</scope>
    <source>
        <strain evidence="11">Tucson 15010-1051.87</strain>
    </source>
</reference>
<name>B4LL11_DROVI</name>
<dbReference type="Pfam" id="PF01130">
    <property type="entry name" value="CD36"/>
    <property type="match status" value="1"/>
</dbReference>
<dbReference type="EMBL" id="CH940648">
    <property type="protein sequence ID" value="EDW61818.2"/>
    <property type="molecule type" value="Genomic_DNA"/>
</dbReference>
<keyword evidence="5 9" id="KW-1133">Transmembrane helix</keyword>
<dbReference type="SMR" id="B4LL11"/>
<feature type="compositionally biased region" description="Gly residues" evidence="8">
    <location>
        <begin position="51"/>
        <end position="63"/>
    </location>
</feature>
<dbReference type="GO" id="GO:0005044">
    <property type="term" value="F:scavenger receptor activity"/>
    <property type="evidence" value="ECO:0007669"/>
    <property type="project" value="TreeGrafter"/>
</dbReference>
<keyword evidence="3" id="KW-1003">Cell membrane</keyword>
<dbReference type="KEGG" id="dvi:6625209"/>
<dbReference type="PANTHER" id="PTHR11923:SF50">
    <property type="entry name" value="GH19047P"/>
    <property type="match status" value="1"/>
</dbReference>
<evidence type="ECO:0000313" key="10">
    <source>
        <dbReference type="EMBL" id="EDW61818.2"/>
    </source>
</evidence>
<accession>B4LL11</accession>
<organism evidence="10 11">
    <name type="scientific">Drosophila virilis</name>
    <name type="common">Fruit fly</name>
    <dbReference type="NCBI Taxonomy" id="7244"/>
    <lineage>
        <taxon>Eukaryota</taxon>
        <taxon>Metazoa</taxon>
        <taxon>Ecdysozoa</taxon>
        <taxon>Arthropoda</taxon>
        <taxon>Hexapoda</taxon>
        <taxon>Insecta</taxon>
        <taxon>Pterygota</taxon>
        <taxon>Neoptera</taxon>
        <taxon>Endopterygota</taxon>
        <taxon>Diptera</taxon>
        <taxon>Brachycera</taxon>
        <taxon>Muscomorpha</taxon>
        <taxon>Ephydroidea</taxon>
        <taxon>Drosophilidae</taxon>
        <taxon>Drosophila</taxon>
    </lineage>
</organism>
<evidence type="ECO:0000256" key="5">
    <source>
        <dbReference type="ARBA" id="ARBA00022989"/>
    </source>
</evidence>
<evidence type="ECO:0000256" key="1">
    <source>
        <dbReference type="ARBA" id="ARBA00004236"/>
    </source>
</evidence>
<keyword evidence="7" id="KW-0325">Glycoprotein</keyword>
<dbReference type="FunCoup" id="B4LL11">
    <property type="interactions" value="113"/>
</dbReference>
<comment type="subcellular location">
    <subcellularLocation>
        <location evidence="1">Cell membrane</location>
    </subcellularLocation>
</comment>
<protein>
    <submittedName>
        <fullName evidence="10">Uncharacterized protein, isoform A</fullName>
    </submittedName>
</protein>
<evidence type="ECO:0000256" key="3">
    <source>
        <dbReference type="ARBA" id="ARBA00022475"/>
    </source>
</evidence>
<sequence>MHIHVCKSSQIIPQILSQRMSHATEDLTVQSKSKSNTLNSQRNGNTLGYGYSTGGGGSGGGGSSSPEKLTVLDMILESLGLRNLTSKDIGVLIMLGFMFLLFVISVTGFFVMWFTEYYNNTMLKNLILAENSETANSWLQPDPKYDTLLKAHIFNYTNIEDFLAGRADKMHVEDLGPLTYQEHTVKDQVSFNKNHTVTFRDKKSYKLLPEKSTLREDDVVLVPNVPLLSAAVHVKRMPAFKRLLVTGTIKLFEEPLFKRLTAHEYLWGYRDKIISLESLGGGKTHFGLLKTRNGTSVDSVQLNTGEDDISKFSIITQFNGKPQLDFWQGDECNRIDGSEPSMFSPIELQTRNTVYVFLQVLCRKVPLHFEKEETIYNDIDVLRYRTPLDVFAHPSENPANECFCKNTDRCLPSGVINATKCYDDSPIFPSFPHFFSGDPVLYKDFEGIKPDADLHQTYADIHPRFGFPISGASRIQINIMLDKTPLLRNQAARLENATILPLIWIEITAGDFNDDVLHTLYVSTFGLDAIQLALKYGTLLVSVTTFSLIVASVYYLNSKREEQQLEHSKSSAELEALAGPATGNGSVVVVQVLPHSVSHAHRGEP</sequence>
<dbReference type="InterPro" id="IPR002159">
    <property type="entry name" value="CD36_fam"/>
</dbReference>
<evidence type="ECO:0000256" key="6">
    <source>
        <dbReference type="ARBA" id="ARBA00023136"/>
    </source>
</evidence>
<evidence type="ECO:0000256" key="7">
    <source>
        <dbReference type="ARBA" id="ARBA00023180"/>
    </source>
</evidence>
<evidence type="ECO:0000256" key="9">
    <source>
        <dbReference type="SAM" id="Phobius"/>
    </source>
</evidence>
<feature type="region of interest" description="Disordered" evidence="8">
    <location>
        <begin position="29"/>
        <end position="65"/>
    </location>
</feature>
<dbReference type="GO" id="GO:0005886">
    <property type="term" value="C:plasma membrane"/>
    <property type="evidence" value="ECO:0007669"/>
    <property type="project" value="UniProtKB-SubCell"/>
</dbReference>
<evidence type="ECO:0000256" key="2">
    <source>
        <dbReference type="ARBA" id="ARBA00010532"/>
    </source>
</evidence>
<proteinExistence type="inferred from homology"/>
<comment type="similarity">
    <text evidence="2">Belongs to the CD36 family.</text>
</comment>
<dbReference type="PRINTS" id="PR01609">
    <property type="entry name" value="CD36FAMILY"/>
</dbReference>
<keyword evidence="11" id="KW-1185">Reference proteome</keyword>
<dbReference type="HOGENOM" id="CLU_019853_2_1_1"/>
<gene>
    <name evidence="10" type="primary">Dvir\GJ20101</name>
    <name evidence="10" type="ORF">Dvir_GJ20101</name>
</gene>
<dbReference type="AlphaFoldDB" id="B4LL11"/>
<evidence type="ECO:0000256" key="8">
    <source>
        <dbReference type="SAM" id="MobiDB-lite"/>
    </source>
</evidence>